<dbReference type="InterPro" id="IPR036187">
    <property type="entry name" value="DNA_mismatch_repair_MutS_sf"/>
</dbReference>
<comment type="caution">
    <text evidence="1">The sequence shown here is derived from an EMBL/GenBank/DDBJ whole genome shotgun (WGS) entry which is preliminary data.</text>
</comment>
<proteinExistence type="predicted"/>
<protein>
    <submittedName>
        <fullName evidence="1">Uncharacterized protein</fullName>
    </submittedName>
</protein>
<gene>
    <name evidence="1" type="ORF">PMKS-000366</name>
</gene>
<sequence length="163" mass="19136">MGCKVFGTFTESFDVEDVRAISQKLEDILGFDSDIDNIENKSNVDSEFEVYRNNYDEMEHILNELSLDLSKKAKADIVTAYIPQFGYLHAIERRDQNKNRNQDIYLALERVFQTSTTNYYKNDTMLEMDSKYGDLYSLIRDKEIEILYKLKSEIMPLLNKLLT</sequence>
<reference evidence="1 2" key="1">
    <citation type="submission" date="2016-08" db="EMBL/GenBank/DDBJ databases">
        <title>Whole genome shotgun sequence of Pichia membranifaciens KS47-1.</title>
        <authorList>
            <person name="Konishi M."/>
            <person name="Ishida M."/>
            <person name="Arakawa T."/>
            <person name="Kato Y."/>
            <person name="Horiuchi J."/>
        </authorList>
    </citation>
    <scope>NUCLEOTIDE SEQUENCE [LARGE SCALE GENOMIC DNA]</scope>
    <source>
        <strain evidence="1 2">KS47-1</strain>
    </source>
</reference>
<evidence type="ECO:0000313" key="2">
    <source>
        <dbReference type="Proteomes" id="UP000186136"/>
    </source>
</evidence>
<evidence type="ECO:0000313" key="1">
    <source>
        <dbReference type="EMBL" id="GAV26905.1"/>
    </source>
</evidence>
<dbReference type="Proteomes" id="UP000186136">
    <property type="component" value="Unassembled WGS sequence"/>
</dbReference>
<dbReference type="OrthoDB" id="29596at2759"/>
<accession>A0A1Q2YBJ6</accession>
<keyword evidence="2" id="KW-1185">Reference proteome</keyword>
<name>A0A1Q2YBJ6_9ASCO</name>
<organism evidence="1 2">
    <name type="scientific">Pichia membranifaciens</name>
    <dbReference type="NCBI Taxonomy" id="4926"/>
    <lineage>
        <taxon>Eukaryota</taxon>
        <taxon>Fungi</taxon>
        <taxon>Dikarya</taxon>
        <taxon>Ascomycota</taxon>
        <taxon>Saccharomycotina</taxon>
        <taxon>Pichiomycetes</taxon>
        <taxon>Pichiales</taxon>
        <taxon>Pichiaceae</taxon>
        <taxon>Pichia</taxon>
    </lineage>
</organism>
<dbReference type="SUPFAM" id="SSF48334">
    <property type="entry name" value="DNA repair protein MutS, domain III"/>
    <property type="match status" value="1"/>
</dbReference>
<dbReference type="EMBL" id="BDGI01000012">
    <property type="protein sequence ID" value="GAV26905.1"/>
    <property type="molecule type" value="Genomic_DNA"/>
</dbReference>
<dbReference type="AlphaFoldDB" id="A0A1Q2YBJ6"/>